<evidence type="ECO:0000259" key="10">
    <source>
        <dbReference type="Pfam" id="PF14905"/>
    </source>
</evidence>
<evidence type="ECO:0000256" key="1">
    <source>
        <dbReference type="ARBA" id="ARBA00004571"/>
    </source>
</evidence>
<organism evidence="11 12">
    <name type="scientific">Chitinophaga flava</name>
    <dbReference type="NCBI Taxonomy" id="2259036"/>
    <lineage>
        <taxon>Bacteria</taxon>
        <taxon>Pseudomonadati</taxon>
        <taxon>Bacteroidota</taxon>
        <taxon>Chitinophagia</taxon>
        <taxon>Chitinophagales</taxon>
        <taxon>Chitinophagaceae</taxon>
        <taxon>Chitinophaga</taxon>
    </lineage>
</organism>
<name>A0A365XP81_9BACT</name>
<dbReference type="Pfam" id="PF13715">
    <property type="entry name" value="CarbopepD_reg_2"/>
    <property type="match status" value="1"/>
</dbReference>
<evidence type="ECO:0000256" key="6">
    <source>
        <dbReference type="ARBA" id="ARBA00023136"/>
    </source>
</evidence>
<dbReference type="InterPro" id="IPR012910">
    <property type="entry name" value="Plug_dom"/>
</dbReference>
<keyword evidence="4" id="KW-0812">Transmembrane</keyword>
<dbReference type="InterPro" id="IPR041700">
    <property type="entry name" value="OMP_b-brl_3"/>
</dbReference>
<evidence type="ECO:0000313" key="12">
    <source>
        <dbReference type="Proteomes" id="UP000253410"/>
    </source>
</evidence>
<evidence type="ECO:0000256" key="8">
    <source>
        <dbReference type="SAM" id="SignalP"/>
    </source>
</evidence>
<dbReference type="Gene3D" id="2.40.170.20">
    <property type="entry name" value="TonB-dependent receptor, beta-barrel domain"/>
    <property type="match status" value="1"/>
</dbReference>
<dbReference type="Gene3D" id="2.60.40.1120">
    <property type="entry name" value="Carboxypeptidase-like, regulatory domain"/>
    <property type="match status" value="1"/>
</dbReference>
<keyword evidence="2" id="KW-0813">Transport</keyword>
<keyword evidence="11" id="KW-0675">Receptor</keyword>
<accession>A0A365XP81</accession>
<dbReference type="GO" id="GO:0015344">
    <property type="term" value="F:siderophore uptake transmembrane transporter activity"/>
    <property type="evidence" value="ECO:0007669"/>
    <property type="project" value="TreeGrafter"/>
</dbReference>
<keyword evidence="7" id="KW-0998">Cell outer membrane</keyword>
<dbReference type="GO" id="GO:0009279">
    <property type="term" value="C:cell outer membrane"/>
    <property type="evidence" value="ECO:0007669"/>
    <property type="project" value="UniProtKB-SubCell"/>
</dbReference>
<protein>
    <submittedName>
        <fullName evidence="11">TonB-dependent receptor</fullName>
    </submittedName>
</protein>
<evidence type="ECO:0000256" key="3">
    <source>
        <dbReference type="ARBA" id="ARBA00022452"/>
    </source>
</evidence>
<keyword evidence="5 8" id="KW-0732">Signal</keyword>
<feature type="signal peptide" evidence="8">
    <location>
        <begin position="1"/>
        <end position="17"/>
    </location>
</feature>
<keyword evidence="6" id="KW-0472">Membrane</keyword>
<proteinExistence type="predicted"/>
<dbReference type="Pfam" id="PF14905">
    <property type="entry name" value="OMP_b-brl_3"/>
    <property type="match status" value="1"/>
</dbReference>
<dbReference type="Proteomes" id="UP000253410">
    <property type="component" value="Unassembled WGS sequence"/>
</dbReference>
<evidence type="ECO:0000256" key="2">
    <source>
        <dbReference type="ARBA" id="ARBA00022448"/>
    </source>
</evidence>
<comment type="subcellular location">
    <subcellularLocation>
        <location evidence="1">Cell outer membrane</location>
        <topology evidence="1">Multi-pass membrane protein</topology>
    </subcellularLocation>
</comment>
<feature type="domain" description="TonB-dependent receptor plug" evidence="9">
    <location>
        <begin position="149"/>
        <end position="226"/>
    </location>
</feature>
<feature type="domain" description="Outer membrane protein beta-barrel" evidence="10">
    <location>
        <begin position="381"/>
        <end position="784"/>
    </location>
</feature>
<dbReference type="Gene3D" id="2.170.130.10">
    <property type="entry name" value="TonB-dependent receptor, plug domain"/>
    <property type="match status" value="1"/>
</dbReference>
<feature type="chain" id="PRO_5016850971" evidence="8">
    <location>
        <begin position="18"/>
        <end position="802"/>
    </location>
</feature>
<dbReference type="Pfam" id="PF07715">
    <property type="entry name" value="Plug"/>
    <property type="match status" value="1"/>
</dbReference>
<keyword evidence="3" id="KW-1134">Transmembrane beta strand</keyword>
<dbReference type="EMBL" id="QFFJ01000003">
    <property type="protein sequence ID" value="RBL88153.1"/>
    <property type="molecule type" value="Genomic_DNA"/>
</dbReference>
<evidence type="ECO:0000256" key="5">
    <source>
        <dbReference type="ARBA" id="ARBA00022729"/>
    </source>
</evidence>
<keyword evidence="12" id="KW-1185">Reference proteome</keyword>
<sequence>MKRILFFLLLLSVGVQARQVQPAKASTYPGIVTGRIADSSSGKSIPFATVVVKNDSAKVVAGAMTTEKGTFEITEVPAGNFTLEVQYIGYSHFSKRITITTEKPHLQAGILQLAANATTLKEQVVEGQAYDVAIKLDRKIYTMGKDLLSQSGSAKDILDNIPSVTVDAKGKVSLRGNSQVNVLINGKTSGLTLGNALDQIPADNIDKVEVITSPSARYEADGSAGIINIILKKNKKNGLNGQARLTGGIPADYRANVSLNYKAGKFNLFSTLGYRYTNYIGEYGSDQEITNPANNSKRIMHFSQNEKRHDDGKLLYVGADYFIDSKNSITAAFFRNGTTDSDEDKLNYNYGAPGMKDSSIFRRGDSKEWRNYSQLEFNYTRTFNKEGRKLTVDMQYDFWNSDKRWDLQTQKIYPDTVTLPAIRTSSIGASKDFLLKSDYVSPLSKQSSMEAGIQLENRLVTSDYKAEQLQGSEWSIYNGLNNVLDYKEQIGAAYVQFQSKIQQFSYQLGLRDEYTLVKIDDRKGEFSNRKEYNRLFPTANLSYHFKTGTTLQLNYSKRISRPSLEFIYPFNELTNYNSQYLGNPELNPAYTDAFNLDLLHRWRKVSLNPSLYYQHTKDFILFYTYLDQDQNMFMTIPINLKGENRYGTTISVTYDPVKTLNFGGEFNVYGFDQAGVYQGRDFDHSDFSWSIRLNGRWKLPYKFNLQGRFNLIGEQNNAQTRTESYNYVDLGLGKNLLKDKMTIVFDVSNVFDTRIIRKETKTQNYIFRQHMNSNAARYRLSIAYRFNKASQNERREKETNRR</sequence>
<dbReference type="SUPFAM" id="SSF56935">
    <property type="entry name" value="Porins"/>
    <property type="match status" value="1"/>
</dbReference>
<dbReference type="InterPro" id="IPR036942">
    <property type="entry name" value="Beta-barrel_TonB_sf"/>
</dbReference>
<dbReference type="PANTHER" id="PTHR30069">
    <property type="entry name" value="TONB-DEPENDENT OUTER MEMBRANE RECEPTOR"/>
    <property type="match status" value="1"/>
</dbReference>
<dbReference type="PANTHER" id="PTHR30069:SF29">
    <property type="entry name" value="HEMOGLOBIN AND HEMOGLOBIN-HAPTOGLOBIN-BINDING PROTEIN 1-RELATED"/>
    <property type="match status" value="1"/>
</dbReference>
<gene>
    <name evidence="11" type="ORF">DF182_32040</name>
</gene>
<dbReference type="SUPFAM" id="SSF49464">
    <property type="entry name" value="Carboxypeptidase regulatory domain-like"/>
    <property type="match status" value="1"/>
</dbReference>
<evidence type="ECO:0000256" key="4">
    <source>
        <dbReference type="ARBA" id="ARBA00022692"/>
    </source>
</evidence>
<reference evidence="11 12" key="1">
    <citation type="submission" date="2018-05" db="EMBL/GenBank/DDBJ databases">
        <title>Chitinophaga sp. K3CV102501T nov., isolated from isolated from a monsoon evergreen broad-leaved forest soil.</title>
        <authorList>
            <person name="Lv Y."/>
        </authorList>
    </citation>
    <scope>NUCLEOTIDE SEQUENCE [LARGE SCALE GENOMIC DNA]</scope>
    <source>
        <strain evidence="11 12">GDMCC 1.1325</strain>
    </source>
</reference>
<dbReference type="RefSeq" id="WP_113619980.1">
    <property type="nucleotide sequence ID" value="NZ_QFFJ01000003.1"/>
</dbReference>
<evidence type="ECO:0000256" key="7">
    <source>
        <dbReference type="ARBA" id="ARBA00023237"/>
    </source>
</evidence>
<dbReference type="GO" id="GO:0044718">
    <property type="term" value="P:siderophore transmembrane transport"/>
    <property type="evidence" value="ECO:0007669"/>
    <property type="project" value="TreeGrafter"/>
</dbReference>
<evidence type="ECO:0000259" key="9">
    <source>
        <dbReference type="Pfam" id="PF07715"/>
    </source>
</evidence>
<comment type="caution">
    <text evidence="11">The sequence shown here is derived from an EMBL/GenBank/DDBJ whole genome shotgun (WGS) entry which is preliminary data.</text>
</comment>
<dbReference type="InterPro" id="IPR008969">
    <property type="entry name" value="CarboxyPept-like_regulatory"/>
</dbReference>
<dbReference type="InterPro" id="IPR039426">
    <property type="entry name" value="TonB-dep_rcpt-like"/>
</dbReference>
<dbReference type="InterPro" id="IPR037066">
    <property type="entry name" value="Plug_dom_sf"/>
</dbReference>
<dbReference type="OrthoDB" id="905812at2"/>
<dbReference type="AlphaFoldDB" id="A0A365XP81"/>
<evidence type="ECO:0000313" key="11">
    <source>
        <dbReference type="EMBL" id="RBL88153.1"/>
    </source>
</evidence>